<gene>
    <name evidence="1" type="ORF">E3O44_12650</name>
</gene>
<sequence length="109" mass="11691">MSGIYNFTIEQGITFIKTVTWKDIDGSPIDMTGMEAKCAIRTRDGVAIAEPSCMVNGVAGEIVIGLTHISTAELDFGTAVYDLDILQGGVPIKRLLRGTVTLCKDILDV</sequence>
<reference evidence="1 2" key="1">
    <citation type="submission" date="2019-03" db="EMBL/GenBank/DDBJ databases">
        <title>Genomics of glacier-inhabiting Cryobacterium strains.</title>
        <authorList>
            <person name="Liu Q."/>
            <person name="Xin Y.-H."/>
        </authorList>
    </citation>
    <scope>NUCLEOTIDE SEQUENCE [LARGE SCALE GENOMIC DNA]</scope>
    <source>
        <strain evidence="1 2">MDB2-B</strain>
    </source>
</reference>
<evidence type="ECO:0000313" key="1">
    <source>
        <dbReference type="EMBL" id="TFB85845.1"/>
    </source>
</evidence>
<evidence type="ECO:0000313" key="2">
    <source>
        <dbReference type="Proteomes" id="UP000297608"/>
    </source>
</evidence>
<comment type="caution">
    <text evidence="1">The sequence shown here is derived from an EMBL/GenBank/DDBJ whole genome shotgun (WGS) entry which is preliminary data.</text>
</comment>
<dbReference type="Proteomes" id="UP000297608">
    <property type="component" value="Unassembled WGS sequence"/>
</dbReference>
<protein>
    <submittedName>
        <fullName evidence="1">Uncharacterized protein</fullName>
    </submittedName>
</protein>
<keyword evidence="2" id="KW-1185">Reference proteome</keyword>
<proteinExistence type="predicted"/>
<organism evidence="1 2">
    <name type="scientific">Cryobacterium algoricola</name>
    <dbReference type="NCBI Taxonomy" id="1259183"/>
    <lineage>
        <taxon>Bacteria</taxon>
        <taxon>Bacillati</taxon>
        <taxon>Actinomycetota</taxon>
        <taxon>Actinomycetes</taxon>
        <taxon>Micrococcales</taxon>
        <taxon>Microbacteriaceae</taxon>
        <taxon>Cryobacterium</taxon>
    </lineage>
</organism>
<dbReference type="EMBL" id="SOFG01000016">
    <property type="protein sequence ID" value="TFB85845.1"/>
    <property type="molecule type" value="Genomic_DNA"/>
</dbReference>
<accession>A0ABY2ID66</accession>
<name>A0ABY2ID66_9MICO</name>